<gene>
    <name evidence="1" type="ORF">L6452_06099</name>
</gene>
<sequence>MVQTIKKVLDNNLECKEDLPSHNLFYKNMWLEAKAELCALSYRARFHRVKREMAKSEASVSDVFEVGSDLKKISSSNFSPIAPKLIHESGSKASNIPAHNPSLPNVDGHVDDVESSVMARFNILKRRGESKPVNTTEKE</sequence>
<reference evidence="1 2" key="2">
    <citation type="journal article" date="2022" name="Mol. Ecol. Resour.">
        <title>The genomes of chicory, endive, great burdock and yacon provide insights into Asteraceae paleo-polyploidization history and plant inulin production.</title>
        <authorList>
            <person name="Fan W."/>
            <person name="Wang S."/>
            <person name="Wang H."/>
            <person name="Wang A."/>
            <person name="Jiang F."/>
            <person name="Liu H."/>
            <person name="Zhao H."/>
            <person name="Xu D."/>
            <person name="Zhang Y."/>
        </authorList>
    </citation>
    <scope>NUCLEOTIDE SEQUENCE [LARGE SCALE GENOMIC DNA]</scope>
    <source>
        <strain evidence="2">cv. Niubang</strain>
    </source>
</reference>
<keyword evidence="2" id="KW-1185">Reference proteome</keyword>
<accession>A0ACB9EHX7</accession>
<reference evidence="2" key="1">
    <citation type="journal article" date="2022" name="Mol. Ecol. Resour.">
        <title>The genomes of chicory, endive, great burdock and yacon provide insights into Asteraceae palaeo-polyploidization history and plant inulin production.</title>
        <authorList>
            <person name="Fan W."/>
            <person name="Wang S."/>
            <person name="Wang H."/>
            <person name="Wang A."/>
            <person name="Jiang F."/>
            <person name="Liu H."/>
            <person name="Zhao H."/>
            <person name="Xu D."/>
            <person name="Zhang Y."/>
        </authorList>
    </citation>
    <scope>NUCLEOTIDE SEQUENCE [LARGE SCALE GENOMIC DNA]</scope>
    <source>
        <strain evidence="2">cv. Niubang</strain>
    </source>
</reference>
<evidence type="ECO:0000313" key="1">
    <source>
        <dbReference type="EMBL" id="KAI3758534.1"/>
    </source>
</evidence>
<comment type="caution">
    <text evidence="1">The sequence shown here is derived from an EMBL/GenBank/DDBJ whole genome shotgun (WGS) entry which is preliminary data.</text>
</comment>
<protein>
    <submittedName>
        <fullName evidence="1">Uncharacterized protein</fullName>
    </submittedName>
</protein>
<proteinExistence type="predicted"/>
<evidence type="ECO:0000313" key="2">
    <source>
        <dbReference type="Proteomes" id="UP001055879"/>
    </source>
</evidence>
<name>A0ACB9EHX7_ARCLA</name>
<dbReference type="EMBL" id="CM042048">
    <property type="protein sequence ID" value="KAI3758534.1"/>
    <property type="molecule type" value="Genomic_DNA"/>
</dbReference>
<dbReference type="Proteomes" id="UP001055879">
    <property type="component" value="Linkage Group LG02"/>
</dbReference>
<organism evidence="1 2">
    <name type="scientific">Arctium lappa</name>
    <name type="common">Greater burdock</name>
    <name type="synonym">Lappa major</name>
    <dbReference type="NCBI Taxonomy" id="4217"/>
    <lineage>
        <taxon>Eukaryota</taxon>
        <taxon>Viridiplantae</taxon>
        <taxon>Streptophyta</taxon>
        <taxon>Embryophyta</taxon>
        <taxon>Tracheophyta</taxon>
        <taxon>Spermatophyta</taxon>
        <taxon>Magnoliopsida</taxon>
        <taxon>eudicotyledons</taxon>
        <taxon>Gunneridae</taxon>
        <taxon>Pentapetalae</taxon>
        <taxon>asterids</taxon>
        <taxon>campanulids</taxon>
        <taxon>Asterales</taxon>
        <taxon>Asteraceae</taxon>
        <taxon>Carduoideae</taxon>
        <taxon>Cardueae</taxon>
        <taxon>Arctiinae</taxon>
        <taxon>Arctium</taxon>
    </lineage>
</organism>